<keyword evidence="13" id="KW-1185">Reference proteome</keyword>
<protein>
    <submittedName>
        <fullName evidence="12">Transglycosylase domain-containing protein</fullName>
    </submittedName>
</protein>
<name>A0ABS1W074_9ACTN</name>
<evidence type="ECO:0000256" key="3">
    <source>
        <dbReference type="ARBA" id="ARBA00022676"/>
    </source>
</evidence>
<dbReference type="InterPro" id="IPR001460">
    <property type="entry name" value="PCN-bd_Tpept"/>
</dbReference>
<evidence type="ECO:0000259" key="10">
    <source>
        <dbReference type="Pfam" id="PF00912"/>
    </source>
</evidence>
<dbReference type="Pfam" id="PF13354">
    <property type="entry name" value="Beta-lactamase2"/>
    <property type="match status" value="1"/>
</dbReference>
<feature type="domain" description="Glycosyl transferase family 51" evidence="10">
    <location>
        <begin position="101"/>
        <end position="266"/>
    </location>
</feature>
<dbReference type="InterPro" id="IPR001264">
    <property type="entry name" value="Glyco_trans_51"/>
</dbReference>
<sequence length="941" mass="101505">MAPAGALAAAKGTVRVASSEGRPASNSSGGRPAWKRPVDWFRRWPRWCRWTAAAVVAVELALVSAAVGYVASVDLPPDPAPPQASVFYYRDGRTVLARVGLTDRTDVTFEQIPPVVRQAFLAAEDRGFYDHFGMSVRGVVRALWANVVTDSGQGASTITQQYVRNAYLTQDRTVSRKTREAALALKVEQRYSKDEILERYLNTIYFGRGAYGIEAAARAYFGTGVGQLDAYRAAVLAALVKDPTRGDPAADPKWARERWVWVLRAMSEQGWLPEGEADRAAYPKVAQESVTASAVGGPAGLIADRVEDELVAAGISRQQIRTGGLQVTTTIDAGIQAAATGSIETALRGQPKELRSALVAVGPGDGGVRAYYGGDRGRGYYDDALAARPPASTFKPVVLAAAEERDIGYQSLYNGSSPRLFEDRDGAPLYNQKNLQCPVCPLDIAMVYSLNTPFYALAAQIGPDSVRDLAHRLGVPRRYGDRETLVDAKGEPEPGRTRSDIALGRYPVTPADLTSMYATLAAGGRRAERHFVRSVARGDGVKIYEYEEKTRQVLSKEVAADVGAVLSEVVDHHGRVPGVPAAAKTGSQQWGNTGDSSDAWTAGWASDLAAVVWVGRELPGPIREKGGQAVNGEGMPYRIWRAFMAGAMRGRTGEALPRPARIGRAGKGDLASLGTDVPRGKSLVFAGPQRGDLVDRTKATGSWADRVERLTGVLDKYAESAPDFSVAVVDRRVGRSYDYRGDRRFETASIVKAELLAALLLRAQDEGRELTEDERTRVRKMIVASDNDAAARVYDDLGGANGLRQAGERLGLRATDPARQVGLSHTTAIDQTRLIGALTASQSPLTRKSRELILSLMSSVNADQNWGISAASFPDEQVAVKNGWLSRSAEQGRWIVNSIGRISDEDTDVSVVVLSHGHANQADGVKEVERVAALTRSYLGW</sequence>
<proteinExistence type="predicted"/>
<dbReference type="SUPFAM" id="SSF56601">
    <property type="entry name" value="beta-lactamase/transpeptidase-like"/>
    <property type="match status" value="2"/>
</dbReference>
<keyword evidence="6" id="KW-0511">Multifunctional enzyme</keyword>
<keyword evidence="4" id="KW-0808">Transferase</keyword>
<evidence type="ECO:0000256" key="7">
    <source>
        <dbReference type="ARBA" id="ARBA00034000"/>
    </source>
</evidence>
<evidence type="ECO:0000313" key="12">
    <source>
        <dbReference type="EMBL" id="MBL7260137.1"/>
    </source>
</evidence>
<evidence type="ECO:0000256" key="1">
    <source>
        <dbReference type="ARBA" id="ARBA00022645"/>
    </source>
</evidence>
<comment type="caution">
    <text evidence="12">The sequence shown here is derived from an EMBL/GenBank/DDBJ whole genome shotgun (WGS) entry which is preliminary data.</text>
</comment>
<feature type="domain" description="Penicillin-binding protein transpeptidase" evidence="9">
    <location>
        <begin position="362"/>
        <end position="629"/>
    </location>
</feature>
<reference evidence="12 13" key="1">
    <citation type="submission" date="2021-01" db="EMBL/GenBank/DDBJ databases">
        <title>Actinoplanes sp. nov. LDG1-01 isolated from lichen.</title>
        <authorList>
            <person name="Saeng-In P."/>
            <person name="Phongsopitanun W."/>
            <person name="Kanchanasin P."/>
            <person name="Yuki M."/>
            <person name="Kudo T."/>
            <person name="Ohkuma M."/>
            <person name="Tanasupawat S."/>
        </authorList>
    </citation>
    <scope>NUCLEOTIDE SEQUENCE [LARGE SCALE GENOMIC DNA]</scope>
    <source>
        <strain evidence="12 13">LDG1-01</strain>
    </source>
</reference>
<evidence type="ECO:0000256" key="4">
    <source>
        <dbReference type="ARBA" id="ARBA00022679"/>
    </source>
</evidence>
<comment type="catalytic activity">
    <reaction evidence="7">
        <text>Preferential cleavage: (Ac)2-L-Lys-D-Ala-|-D-Ala. Also transpeptidation of peptidyl-alanyl moieties that are N-acyl substituents of D-alanine.</text>
        <dbReference type="EC" id="3.4.16.4"/>
    </reaction>
</comment>
<keyword evidence="1" id="KW-0121">Carboxypeptidase</keyword>
<keyword evidence="3" id="KW-0328">Glycosyltransferase</keyword>
<dbReference type="Pfam" id="PF00912">
    <property type="entry name" value="Transgly"/>
    <property type="match status" value="1"/>
</dbReference>
<dbReference type="Pfam" id="PF00905">
    <property type="entry name" value="Transpeptidase"/>
    <property type="match status" value="1"/>
</dbReference>
<dbReference type="InterPro" id="IPR012338">
    <property type="entry name" value="Beta-lactam/transpept-like"/>
</dbReference>
<evidence type="ECO:0000256" key="8">
    <source>
        <dbReference type="ARBA" id="ARBA00049902"/>
    </source>
</evidence>
<evidence type="ECO:0000256" key="6">
    <source>
        <dbReference type="ARBA" id="ARBA00023268"/>
    </source>
</evidence>
<feature type="domain" description="Beta-lactamase class A catalytic" evidence="11">
    <location>
        <begin position="778"/>
        <end position="887"/>
    </location>
</feature>
<gene>
    <name evidence="12" type="ORF">JKJ07_38030</name>
</gene>
<dbReference type="SUPFAM" id="SSF53955">
    <property type="entry name" value="Lysozyme-like"/>
    <property type="match status" value="1"/>
</dbReference>
<dbReference type="InterPro" id="IPR050396">
    <property type="entry name" value="Glycosyltr_51/Transpeptidase"/>
</dbReference>
<dbReference type="Gene3D" id="3.40.710.10">
    <property type="entry name" value="DD-peptidase/beta-lactamase superfamily"/>
    <property type="match status" value="2"/>
</dbReference>
<evidence type="ECO:0000313" key="13">
    <source>
        <dbReference type="Proteomes" id="UP000598996"/>
    </source>
</evidence>
<accession>A0ABS1W074</accession>
<evidence type="ECO:0000256" key="2">
    <source>
        <dbReference type="ARBA" id="ARBA00022670"/>
    </source>
</evidence>
<organism evidence="12 13">
    <name type="scientific">Paractinoplanes lichenicola</name>
    <dbReference type="NCBI Taxonomy" id="2802976"/>
    <lineage>
        <taxon>Bacteria</taxon>
        <taxon>Bacillati</taxon>
        <taxon>Actinomycetota</taxon>
        <taxon>Actinomycetes</taxon>
        <taxon>Micromonosporales</taxon>
        <taxon>Micromonosporaceae</taxon>
        <taxon>Paractinoplanes</taxon>
    </lineage>
</organism>
<dbReference type="Gene3D" id="1.10.3810.10">
    <property type="entry name" value="Biosynthetic peptidoglycan transglycosylase-like"/>
    <property type="match status" value="1"/>
</dbReference>
<dbReference type="Proteomes" id="UP000598996">
    <property type="component" value="Unassembled WGS sequence"/>
</dbReference>
<dbReference type="EMBL" id="JAENHO010000013">
    <property type="protein sequence ID" value="MBL7260137.1"/>
    <property type="molecule type" value="Genomic_DNA"/>
</dbReference>
<keyword evidence="5" id="KW-0378">Hydrolase</keyword>
<evidence type="ECO:0000259" key="11">
    <source>
        <dbReference type="Pfam" id="PF13354"/>
    </source>
</evidence>
<dbReference type="InterPro" id="IPR045155">
    <property type="entry name" value="Beta-lactam_cat"/>
</dbReference>
<dbReference type="PANTHER" id="PTHR32282">
    <property type="entry name" value="BINDING PROTEIN TRANSPEPTIDASE, PUTATIVE-RELATED"/>
    <property type="match status" value="1"/>
</dbReference>
<dbReference type="PANTHER" id="PTHR32282:SF34">
    <property type="entry name" value="PENICILLIN-BINDING PROTEIN 1A"/>
    <property type="match status" value="1"/>
</dbReference>
<comment type="catalytic activity">
    <reaction evidence="8">
        <text>[GlcNAc-(1-&gt;4)-Mur2Ac(oyl-L-Ala-gamma-D-Glu-L-Lys-D-Ala-D-Ala)](n)-di-trans,octa-cis-undecaprenyl diphosphate + beta-D-GlcNAc-(1-&gt;4)-Mur2Ac(oyl-L-Ala-gamma-D-Glu-L-Lys-D-Ala-D-Ala)-di-trans,octa-cis-undecaprenyl diphosphate = [GlcNAc-(1-&gt;4)-Mur2Ac(oyl-L-Ala-gamma-D-Glu-L-Lys-D-Ala-D-Ala)](n+1)-di-trans,octa-cis-undecaprenyl diphosphate + di-trans,octa-cis-undecaprenyl diphosphate + H(+)</text>
        <dbReference type="Rhea" id="RHEA:23708"/>
        <dbReference type="Rhea" id="RHEA-COMP:9602"/>
        <dbReference type="Rhea" id="RHEA-COMP:9603"/>
        <dbReference type="ChEBI" id="CHEBI:15378"/>
        <dbReference type="ChEBI" id="CHEBI:58405"/>
        <dbReference type="ChEBI" id="CHEBI:60033"/>
        <dbReference type="ChEBI" id="CHEBI:78435"/>
        <dbReference type="EC" id="2.4.99.28"/>
    </reaction>
</comment>
<evidence type="ECO:0000259" key="9">
    <source>
        <dbReference type="Pfam" id="PF00905"/>
    </source>
</evidence>
<dbReference type="InterPro" id="IPR023346">
    <property type="entry name" value="Lysozyme-like_dom_sf"/>
</dbReference>
<evidence type="ECO:0000256" key="5">
    <source>
        <dbReference type="ARBA" id="ARBA00022801"/>
    </source>
</evidence>
<dbReference type="InterPro" id="IPR036950">
    <property type="entry name" value="PBP_transglycosylase"/>
</dbReference>
<keyword evidence="2" id="KW-0645">Protease</keyword>